<reference evidence="13" key="1">
    <citation type="journal article" date="2023" name="Int. J. Mol. Sci.">
        <title>Metagenomics Revealed a New Genus 'Candidatus Thiocaldithrix dubininis' gen. nov., sp. nov. and a New Species 'Candidatus Thiothrix putei' sp. nov. in the Family Thiotrichaceae, Some Members of Which Have Traits of Both Na+- and H+-Motive Energetics.</title>
        <authorList>
            <person name="Ravin N.V."/>
            <person name="Muntyan M.S."/>
            <person name="Smolyakov D.D."/>
            <person name="Rudenko T.S."/>
            <person name="Beletsky A.V."/>
            <person name="Mardanov A.V."/>
            <person name="Grabovich M.Y."/>
        </authorList>
    </citation>
    <scope>NUCLEOTIDE SEQUENCE</scope>
    <source>
        <strain evidence="13">GKL-01</strain>
    </source>
</reference>
<keyword evidence="8 11" id="KW-0472">Membrane</keyword>
<dbReference type="InterPro" id="IPR012902">
    <property type="entry name" value="N_methyl_site"/>
</dbReference>
<evidence type="ECO:0000256" key="11">
    <source>
        <dbReference type="SAM" id="Phobius"/>
    </source>
</evidence>
<feature type="transmembrane region" description="Helical" evidence="11">
    <location>
        <begin position="14"/>
        <end position="37"/>
    </location>
</feature>
<name>A0AA95H3U2_9GAMM</name>
<dbReference type="NCBIfam" id="TIGR02532">
    <property type="entry name" value="IV_pilin_GFxxxE"/>
    <property type="match status" value="1"/>
</dbReference>
<dbReference type="GO" id="GO:0015628">
    <property type="term" value="P:protein secretion by the type II secretion system"/>
    <property type="evidence" value="ECO:0007669"/>
    <property type="project" value="InterPro"/>
</dbReference>
<comment type="similarity">
    <text evidence="9">Belongs to the GSP H family.</text>
</comment>
<dbReference type="EMBL" id="CP124755">
    <property type="protein sequence ID" value="WGZ89945.1"/>
    <property type="molecule type" value="Genomic_DNA"/>
</dbReference>
<reference evidence="13" key="2">
    <citation type="submission" date="2023-04" db="EMBL/GenBank/DDBJ databases">
        <authorList>
            <person name="Beletskiy A.V."/>
            <person name="Mardanov A.V."/>
            <person name="Ravin N.V."/>
        </authorList>
    </citation>
    <scope>NUCLEOTIDE SEQUENCE</scope>
    <source>
        <strain evidence="13">GKL-01</strain>
    </source>
</reference>
<organism evidence="13">
    <name type="scientific">Candidatus Thiocaldithrix dubininis</name>
    <dbReference type="NCBI Taxonomy" id="3080823"/>
    <lineage>
        <taxon>Bacteria</taxon>
        <taxon>Pseudomonadati</taxon>
        <taxon>Pseudomonadota</taxon>
        <taxon>Gammaproteobacteria</taxon>
        <taxon>Thiotrichales</taxon>
        <taxon>Thiotrichaceae</taxon>
        <taxon>Candidatus Thiocaldithrix</taxon>
    </lineage>
</organism>
<dbReference type="InterPro" id="IPR045584">
    <property type="entry name" value="Pilin-like"/>
</dbReference>
<evidence type="ECO:0000256" key="3">
    <source>
        <dbReference type="ARBA" id="ARBA00022475"/>
    </source>
</evidence>
<feature type="domain" description="General secretion pathway GspH" evidence="12">
    <location>
        <begin position="53"/>
        <end position="159"/>
    </location>
</feature>
<evidence type="ECO:0000256" key="7">
    <source>
        <dbReference type="ARBA" id="ARBA00022989"/>
    </source>
</evidence>
<gene>
    <name evidence="13" type="ORF">QJT80_10575</name>
</gene>
<evidence type="ECO:0000256" key="6">
    <source>
        <dbReference type="ARBA" id="ARBA00022692"/>
    </source>
</evidence>
<keyword evidence="5" id="KW-0997">Cell inner membrane</keyword>
<evidence type="ECO:0000256" key="5">
    <source>
        <dbReference type="ARBA" id="ARBA00022519"/>
    </source>
</evidence>
<evidence type="ECO:0000256" key="9">
    <source>
        <dbReference type="ARBA" id="ARBA00025772"/>
    </source>
</evidence>
<dbReference type="AlphaFoldDB" id="A0AA95H3U2"/>
<protein>
    <recommendedName>
        <fullName evidence="2">Type II secretion system protein H</fullName>
    </recommendedName>
    <alternativeName>
        <fullName evidence="10">General secretion pathway protein H</fullName>
    </alternativeName>
</protein>
<keyword evidence="4" id="KW-0488">Methylation</keyword>
<dbReference type="Gene3D" id="3.55.40.10">
    <property type="entry name" value="minor pseudopilin epsh domain"/>
    <property type="match status" value="1"/>
</dbReference>
<dbReference type="KEGG" id="tdu:QJT80_10575"/>
<dbReference type="GO" id="GO:0015627">
    <property type="term" value="C:type II protein secretion system complex"/>
    <property type="evidence" value="ECO:0007669"/>
    <property type="project" value="InterPro"/>
</dbReference>
<dbReference type="Proteomes" id="UP001300672">
    <property type="component" value="Chromosome"/>
</dbReference>
<dbReference type="Pfam" id="PF07963">
    <property type="entry name" value="N_methyl"/>
    <property type="match status" value="1"/>
</dbReference>
<evidence type="ECO:0000256" key="2">
    <source>
        <dbReference type="ARBA" id="ARBA00021549"/>
    </source>
</evidence>
<proteinExistence type="inferred from homology"/>
<dbReference type="SUPFAM" id="SSF54523">
    <property type="entry name" value="Pili subunits"/>
    <property type="match status" value="1"/>
</dbReference>
<evidence type="ECO:0000256" key="10">
    <source>
        <dbReference type="ARBA" id="ARBA00030775"/>
    </source>
</evidence>
<accession>A0AA95H3U2</accession>
<keyword evidence="7 11" id="KW-1133">Transmembrane helix</keyword>
<comment type="subcellular location">
    <subcellularLocation>
        <location evidence="1">Cell inner membrane</location>
        <topology evidence="1">Single-pass membrane protein</topology>
    </subcellularLocation>
</comment>
<dbReference type="InterPro" id="IPR022346">
    <property type="entry name" value="T2SS_GspH"/>
</dbReference>
<dbReference type="Pfam" id="PF12019">
    <property type="entry name" value="GspH"/>
    <property type="match status" value="1"/>
</dbReference>
<dbReference type="GO" id="GO:0005886">
    <property type="term" value="C:plasma membrane"/>
    <property type="evidence" value="ECO:0007669"/>
    <property type="project" value="UniProtKB-SubCell"/>
</dbReference>
<evidence type="ECO:0000259" key="12">
    <source>
        <dbReference type="Pfam" id="PF12019"/>
    </source>
</evidence>
<evidence type="ECO:0000313" key="13">
    <source>
        <dbReference type="EMBL" id="WGZ89945.1"/>
    </source>
</evidence>
<evidence type="ECO:0000256" key="8">
    <source>
        <dbReference type="ARBA" id="ARBA00023136"/>
    </source>
</evidence>
<sequence length="177" mass="19321">MNINLTPTTCKKNALGFTLVELMTTLSIAAILTFTAAPYVGQMFQSNALTSQSNEMVAIFNFARSEAIRRNSMVKICRADTEEIDTCSASLGQWKYWLVLDNSSVLKRGIVPGLGSIEQTSNFYLDTLSFKPDGLVYSNNALANGKKLQLKAKSNYRCILLGAGSRVSVTKATTNCI</sequence>
<evidence type="ECO:0000256" key="1">
    <source>
        <dbReference type="ARBA" id="ARBA00004377"/>
    </source>
</evidence>
<evidence type="ECO:0000256" key="4">
    <source>
        <dbReference type="ARBA" id="ARBA00022481"/>
    </source>
</evidence>
<keyword evidence="3" id="KW-1003">Cell membrane</keyword>
<keyword evidence="6 11" id="KW-0812">Transmembrane</keyword>